<evidence type="ECO:0000256" key="8">
    <source>
        <dbReference type="SAM" id="SignalP"/>
    </source>
</evidence>
<dbReference type="KEGG" id="sus:Acid_2685"/>
<organism evidence="10">
    <name type="scientific">Solibacter usitatus (strain Ellin6076)</name>
    <dbReference type="NCBI Taxonomy" id="234267"/>
    <lineage>
        <taxon>Bacteria</taxon>
        <taxon>Pseudomonadati</taxon>
        <taxon>Acidobacteriota</taxon>
        <taxon>Terriglobia</taxon>
        <taxon>Bryobacterales</taxon>
        <taxon>Solibacteraceae</taxon>
        <taxon>Candidatus Solibacter</taxon>
    </lineage>
</organism>
<keyword evidence="2" id="KW-0813">Transport</keyword>
<dbReference type="PANTHER" id="PTHR30069:SF46">
    <property type="entry name" value="OAR PROTEIN"/>
    <property type="match status" value="1"/>
</dbReference>
<dbReference type="eggNOG" id="COG4771">
    <property type="taxonomic scope" value="Bacteria"/>
</dbReference>
<evidence type="ECO:0000259" key="9">
    <source>
        <dbReference type="Pfam" id="PF25183"/>
    </source>
</evidence>
<sequence length="1141" mass="123872" precursor="true">MHKVLLIVGLLSAAASAQTVGEITGEVKDSSGANAPNAAVTATNIETNVARSTVTNSSGVYSIPGLTPGMYNIKASAEGFQSLVKTNIELQVQQTARVDFTLAVGSTNQTVEVSGVAALLNTEDATVGTVIEQKRIVDLPLNGRNFFSLVALSPNVTYGFTPAQQASGRLGGTRSTLTMSLSGARATWANYTLDGITNTDVDFNTYIVLPSVDALQEFKVQSGIYPAEFGREAGQINVSTKPGTNSFHGAVFEFLRNNALDARSYDFLSSKRSATNPSPASTPYRQNQYGFTLGGPIWIPKVFNGKNRLFFMSNFEGFKSRTTTTSLATTMTAAMRNGDFSQVPTVLQDPLSRTGTPPNVTTTPYPGNQIPSNRFDKASVLLMTKFFPLPNQPNGPGLPLNNYQYLTKTPVDKVQFNQRIDFNESAKSQWFGRYSWTDELTLNPGLTVDGSTTYTRASQWVVSNVRVFSPTKVNEARFGYNSLYNSIAQQLAGVEDVDAEIGVPFKVADTNSWGVPSIQLANNLTSFGNNTSSPFTINDKVWQGVDNFSWVIGKHSLRMGGEYRYNQFPQVGNEFPRGQFFFNGSFTGNPNTQSSGYSGADFLQGYMNNSIIAVALVSSDFRNSEWAAYIDDTWKIAPHLTITAGLRWEVAQPMLDVSGRGLNVQLNGSLANVANVADMSKHPVLVRTGTNGNFYEGIDFRYQAYYAAQGQTVPGSPVFQVARDGRLGSRLVKTDYNNFAPRLGIAYSPSGQWSVRAGFGIFYSQESKNSIFDLNRGLGGRTGRTPDNTYSAPNFGYSNFLNASSLPVTLPVGLTWGVDYNLPTTYSLTYLLNVQRSLGKSTTFEAGYSGSQSRHLANLINAAQPLPGSTPIVTRLPYPEFGAAGIQFLKDDGVGNYNGLGAKISQRFGSNLTTLFSYTWSKSLDDGSAIRGPGNDFVAEDARCRACDYGYSAFDVPHRFVGSVLYTLPFGKGQHFLNHGGIVNQAVGGWQVSTITTLQSGSTTETASWDSAGVVFSPNGNRTNCYAGVNQLVDNPSAAQYYNPAAFYNTVAPEFGNCARNNLRGPKQVNVDFSAFKSFRIAERQALQFRLEMFNAPNHVELGTPNTGWGSSNKAPSANFGTITSTRASMRQIQFALKYNF</sequence>
<dbReference type="InterPro" id="IPR057601">
    <property type="entry name" value="Oar-like_b-barrel"/>
</dbReference>
<dbReference type="SUPFAM" id="SSF56935">
    <property type="entry name" value="Porins"/>
    <property type="match status" value="1"/>
</dbReference>
<evidence type="ECO:0000313" key="10">
    <source>
        <dbReference type="EMBL" id="ABJ83674.1"/>
    </source>
</evidence>
<gene>
    <name evidence="10" type="ordered locus">Acid_2685</name>
</gene>
<evidence type="ECO:0000256" key="2">
    <source>
        <dbReference type="ARBA" id="ARBA00022448"/>
    </source>
</evidence>
<evidence type="ECO:0000256" key="3">
    <source>
        <dbReference type="ARBA" id="ARBA00022452"/>
    </source>
</evidence>
<feature type="signal peptide" evidence="8">
    <location>
        <begin position="1"/>
        <end position="17"/>
    </location>
</feature>
<dbReference type="Gene3D" id="2.40.170.20">
    <property type="entry name" value="TonB-dependent receptor, beta-barrel domain"/>
    <property type="match status" value="1"/>
</dbReference>
<dbReference type="Pfam" id="PF13620">
    <property type="entry name" value="CarboxypepD_reg"/>
    <property type="match status" value="1"/>
</dbReference>
<dbReference type="InterPro" id="IPR036942">
    <property type="entry name" value="Beta-barrel_TonB_sf"/>
</dbReference>
<dbReference type="AlphaFoldDB" id="Q024A2"/>
<keyword evidence="6" id="KW-0998">Cell outer membrane</keyword>
<feature type="domain" description="TonB-dependent transporter Oar-like beta-barrel" evidence="9">
    <location>
        <begin position="239"/>
        <end position="1134"/>
    </location>
</feature>
<dbReference type="InParanoid" id="Q024A2"/>
<protein>
    <submittedName>
        <fullName evidence="10">TonB-dependent receptor</fullName>
    </submittedName>
</protein>
<dbReference type="STRING" id="234267.Acid_2685"/>
<dbReference type="Pfam" id="PF25183">
    <property type="entry name" value="OMP_b-brl_4"/>
    <property type="match status" value="1"/>
</dbReference>
<dbReference type="EMBL" id="CP000473">
    <property type="protein sequence ID" value="ABJ83674.1"/>
    <property type="molecule type" value="Genomic_DNA"/>
</dbReference>
<feature type="chain" id="PRO_5004163081" evidence="8">
    <location>
        <begin position="18"/>
        <end position="1141"/>
    </location>
</feature>
<accession>Q024A2</accession>
<dbReference type="HOGENOM" id="CLU_006298_0_0_0"/>
<evidence type="ECO:0000256" key="6">
    <source>
        <dbReference type="ARBA" id="ARBA00023237"/>
    </source>
</evidence>
<proteinExistence type="predicted"/>
<dbReference type="InterPro" id="IPR008969">
    <property type="entry name" value="CarboxyPept-like_regulatory"/>
</dbReference>
<evidence type="ECO:0000256" key="5">
    <source>
        <dbReference type="ARBA" id="ARBA00023136"/>
    </source>
</evidence>
<dbReference type="SUPFAM" id="SSF49464">
    <property type="entry name" value="Carboxypeptidase regulatory domain-like"/>
    <property type="match status" value="1"/>
</dbReference>
<dbReference type="GO" id="GO:0044718">
    <property type="term" value="P:siderophore transmembrane transport"/>
    <property type="evidence" value="ECO:0007669"/>
    <property type="project" value="TreeGrafter"/>
</dbReference>
<keyword evidence="5" id="KW-0472">Membrane</keyword>
<evidence type="ECO:0000256" key="4">
    <source>
        <dbReference type="ARBA" id="ARBA00022692"/>
    </source>
</evidence>
<dbReference type="PANTHER" id="PTHR30069">
    <property type="entry name" value="TONB-DEPENDENT OUTER MEMBRANE RECEPTOR"/>
    <property type="match status" value="1"/>
</dbReference>
<dbReference type="GO" id="GO:0009279">
    <property type="term" value="C:cell outer membrane"/>
    <property type="evidence" value="ECO:0007669"/>
    <property type="project" value="UniProtKB-SubCell"/>
</dbReference>
<evidence type="ECO:0000256" key="1">
    <source>
        <dbReference type="ARBA" id="ARBA00004571"/>
    </source>
</evidence>
<dbReference type="GO" id="GO:0015344">
    <property type="term" value="F:siderophore uptake transmembrane transporter activity"/>
    <property type="evidence" value="ECO:0007669"/>
    <property type="project" value="TreeGrafter"/>
</dbReference>
<feature type="region of interest" description="Disordered" evidence="7">
    <location>
        <begin position="348"/>
        <end position="369"/>
    </location>
</feature>
<dbReference type="InterPro" id="IPR039426">
    <property type="entry name" value="TonB-dep_rcpt-like"/>
</dbReference>
<evidence type="ECO:0000256" key="7">
    <source>
        <dbReference type="SAM" id="MobiDB-lite"/>
    </source>
</evidence>
<dbReference type="Gene3D" id="2.60.40.1120">
    <property type="entry name" value="Carboxypeptidase-like, regulatory domain"/>
    <property type="match status" value="1"/>
</dbReference>
<comment type="subcellular location">
    <subcellularLocation>
        <location evidence="1">Cell outer membrane</location>
        <topology evidence="1">Multi-pass membrane protein</topology>
    </subcellularLocation>
</comment>
<keyword evidence="8" id="KW-0732">Signal</keyword>
<reference evidence="10" key="1">
    <citation type="submission" date="2006-10" db="EMBL/GenBank/DDBJ databases">
        <title>Complete sequence of Solibacter usitatus Ellin6076.</title>
        <authorList>
            <consortium name="US DOE Joint Genome Institute"/>
            <person name="Copeland A."/>
            <person name="Lucas S."/>
            <person name="Lapidus A."/>
            <person name="Barry K."/>
            <person name="Detter J.C."/>
            <person name="Glavina del Rio T."/>
            <person name="Hammon N."/>
            <person name="Israni S."/>
            <person name="Dalin E."/>
            <person name="Tice H."/>
            <person name="Pitluck S."/>
            <person name="Thompson L.S."/>
            <person name="Brettin T."/>
            <person name="Bruce D."/>
            <person name="Han C."/>
            <person name="Tapia R."/>
            <person name="Gilna P."/>
            <person name="Schmutz J."/>
            <person name="Larimer F."/>
            <person name="Land M."/>
            <person name="Hauser L."/>
            <person name="Kyrpides N."/>
            <person name="Mikhailova N."/>
            <person name="Janssen P.H."/>
            <person name="Kuske C.R."/>
            <person name="Richardson P."/>
        </authorList>
    </citation>
    <scope>NUCLEOTIDE SEQUENCE</scope>
    <source>
        <strain evidence="10">Ellin6076</strain>
    </source>
</reference>
<dbReference type="OrthoDB" id="97893at2"/>
<keyword evidence="4" id="KW-0812">Transmembrane</keyword>
<keyword evidence="10" id="KW-0675">Receptor</keyword>
<keyword evidence="3" id="KW-1134">Transmembrane beta strand</keyword>
<name>Q024A2_SOLUE</name>